<evidence type="ECO:0000313" key="7">
    <source>
        <dbReference type="EMBL" id="MFC7217897.1"/>
    </source>
</evidence>
<dbReference type="PIRSF" id="PIRSF002741">
    <property type="entry name" value="MppA"/>
    <property type="match status" value="1"/>
</dbReference>
<dbReference type="Proteomes" id="UP001596413">
    <property type="component" value="Unassembled WGS sequence"/>
</dbReference>
<dbReference type="InterPro" id="IPR039424">
    <property type="entry name" value="SBP_5"/>
</dbReference>
<dbReference type="Gene3D" id="3.90.76.10">
    <property type="entry name" value="Dipeptide-binding Protein, Domain 1"/>
    <property type="match status" value="1"/>
</dbReference>
<dbReference type="PROSITE" id="PS51257">
    <property type="entry name" value="PROKAR_LIPOPROTEIN"/>
    <property type="match status" value="1"/>
</dbReference>
<evidence type="ECO:0000256" key="3">
    <source>
        <dbReference type="ARBA" id="ARBA00022448"/>
    </source>
</evidence>
<dbReference type="RefSeq" id="WP_386413124.1">
    <property type="nucleotide sequence ID" value="NZ_JBHSZO010000007.1"/>
</dbReference>
<dbReference type="EMBL" id="JBHSZO010000007">
    <property type="protein sequence ID" value="MFC7217897.1"/>
    <property type="molecule type" value="Genomic_DNA"/>
</dbReference>
<evidence type="ECO:0000256" key="5">
    <source>
        <dbReference type="SAM" id="SignalP"/>
    </source>
</evidence>
<organism evidence="7 8">
    <name type="scientific">Streptomyces polyrhachis</name>
    <dbReference type="NCBI Taxonomy" id="1282885"/>
    <lineage>
        <taxon>Bacteria</taxon>
        <taxon>Bacillati</taxon>
        <taxon>Actinomycetota</taxon>
        <taxon>Actinomycetes</taxon>
        <taxon>Kitasatosporales</taxon>
        <taxon>Streptomycetaceae</taxon>
        <taxon>Streptomyces</taxon>
    </lineage>
</organism>
<dbReference type="PANTHER" id="PTHR30290">
    <property type="entry name" value="PERIPLASMIC BINDING COMPONENT OF ABC TRANSPORTER"/>
    <property type="match status" value="1"/>
</dbReference>
<accession>A0ABW2GBE0</accession>
<keyword evidence="3" id="KW-0813">Transport</keyword>
<keyword evidence="8" id="KW-1185">Reference proteome</keyword>
<evidence type="ECO:0000313" key="8">
    <source>
        <dbReference type="Proteomes" id="UP001596413"/>
    </source>
</evidence>
<comment type="caution">
    <text evidence="7">The sequence shown here is derived from an EMBL/GenBank/DDBJ whole genome shotgun (WGS) entry which is preliminary data.</text>
</comment>
<dbReference type="PANTHER" id="PTHR30290:SF10">
    <property type="entry name" value="PERIPLASMIC OLIGOPEPTIDE-BINDING PROTEIN-RELATED"/>
    <property type="match status" value="1"/>
</dbReference>
<gene>
    <name evidence="7" type="ORF">ACFQLX_06900</name>
</gene>
<evidence type="ECO:0000256" key="4">
    <source>
        <dbReference type="ARBA" id="ARBA00022729"/>
    </source>
</evidence>
<comment type="similarity">
    <text evidence="2">Belongs to the bacterial solute-binding protein 5 family.</text>
</comment>
<name>A0ABW2GBE0_9ACTN</name>
<feature type="signal peptide" evidence="5">
    <location>
        <begin position="1"/>
        <end position="21"/>
    </location>
</feature>
<dbReference type="Pfam" id="PF00496">
    <property type="entry name" value="SBP_bac_5"/>
    <property type="match status" value="1"/>
</dbReference>
<comment type="subcellular location">
    <subcellularLocation>
        <location evidence="1">Cell envelope</location>
    </subcellularLocation>
</comment>
<proteinExistence type="inferred from homology"/>
<dbReference type="InterPro" id="IPR000914">
    <property type="entry name" value="SBP_5_dom"/>
</dbReference>
<dbReference type="InterPro" id="IPR030678">
    <property type="entry name" value="Peptide/Ni-bd"/>
</dbReference>
<feature type="domain" description="Solute-binding protein family 5" evidence="6">
    <location>
        <begin position="83"/>
        <end position="456"/>
    </location>
</feature>
<dbReference type="Gene3D" id="3.10.105.10">
    <property type="entry name" value="Dipeptide-binding Protein, Domain 3"/>
    <property type="match status" value="1"/>
</dbReference>
<reference evidence="8" key="1">
    <citation type="journal article" date="2019" name="Int. J. Syst. Evol. Microbiol.">
        <title>The Global Catalogue of Microorganisms (GCM) 10K type strain sequencing project: providing services to taxonomists for standard genome sequencing and annotation.</title>
        <authorList>
            <consortium name="The Broad Institute Genomics Platform"/>
            <consortium name="The Broad Institute Genome Sequencing Center for Infectious Disease"/>
            <person name="Wu L."/>
            <person name="Ma J."/>
        </authorList>
    </citation>
    <scope>NUCLEOTIDE SEQUENCE [LARGE SCALE GENOMIC DNA]</scope>
    <source>
        <strain evidence="8">CGMCC 1.13681</strain>
    </source>
</reference>
<keyword evidence="4 5" id="KW-0732">Signal</keyword>
<protein>
    <submittedName>
        <fullName evidence="7">ABC transporter substrate-binding protein</fullName>
    </submittedName>
</protein>
<evidence type="ECO:0000256" key="2">
    <source>
        <dbReference type="ARBA" id="ARBA00005695"/>
    </source>
</evidence>
<evidence type="ECO:0000256" key="1">
    <source>
        <dbReference type="ARBA" id="ARBA00004196"/>
    </source>
</evidence>
<evidence type="ECO:0000259" key="6">
    <source>
        <dbReference type="Pfam" id="PF00496"/>
    </source>
</evidence>
<dbReference type="Gene3D" id="3.40.190.10">
    <property type="entry name" value="Periplasmic binding protein-like II"/>
    <property type="match status" value="1"/>
</dbReference>
<feature type="chain" id="PRO_5045339042" evidence="5">
    <location>
        <begin position="22"/>
        <end position="540"/>
    </location>
</feature>
<sequence>MTRTRLVLPSALLLLAPALGACGMGGDSADDAAPIVVGTTDVIAVGKDAPAPLDPAFAYDINSWNVLQNTMQGLLRLPRTGSEPEPDAAERCAFADRRSTQFRCTVREGLTFSNGHPLTAEDVKYSIDRMLRIDNAEGPVGLLTGIDRVETPGNREVVFHLKAPDATFPMKLATPAAAIVDKAEYAPKELHKGFDIVGSGPYTLRVEERDGSAEKLVFTRNESYRGSVEPKNDKVELRVFAAPGADNAQAMEKALKAGEIDVVNRTLEPDQIDRLRSGDDPDLQFVETPGMGIRYLVFNMNLPVSRERAVRRAVAQVVDREKLVRDVYQRAATPLYSMIPQGVLGHSTAFFDTYGAPDAGRAEDLLREAGVPVPVPLTLNYTTDHYGAATKDEFEELKAQLEGSGLFDVTLKGTGWTKYARALQADKYAVYGLGWYPDFPDAETFVAPFVGPDNQNSTGNHYRDPGIEDRLRASRQQARRARVIDSFERIQDVTARDVPVLPLWQGKEVIAARDAISGVEWALNSSSTLQMWEFERGLDE</sequence>
<dbReference type="SUPFAM" id="SSF53850">
    <property type="entry name" value="Periplasmic binding protein-like II"/>
    <property type="match status" value="1"/>
</dbReference>